<gene>
    <name evidence="1" type="ORF">BpHYR1_043846</name>
</gene>
<dbReference type="AlphaFoldDB" id="A0A3M7PU79"/>
<evidence type="ECO:0000313" key="2">
    <source>
        <dbReference type="Proteomes" id="UP000276133"/>
    </source>
</evidence>
<evidence type="ECO:0000313" key="1">
    <source>
        <dbReference type="EMBL" id="RNA02717.1"/>
    </source>
</evidence>
<dbReference type="Proteomes" id="UP000276133">
    <property type="component" value="Unassembled WGS sequence"/>
</dbReference>
<reference evidence="1 2" key="1">
    <citation type="journal article" date="2018" name="Sci. Rep.">
        <title>Genomic signatures of local adaptation to the degree of environmental predictability in rotifers.</title>
        <authorList>
            <person name="Franch-Gras L."/>
            <person name="Hahn C."/>
            <person name="Garcia-Roger E.M."/>
            <person name="Carmona M.J."/>
            <person name="Serra M."/>
            <person name="Gomez A."/>
        </authorList>
    </citation>
    <scope>NUCLEOTIDE SEQUENCE [LARGE SCALE GENOMIC DNA]</scope>
    <source>
        <strain evidence="1">HYR1</strain>
    </source>
</reference>
<proteinExistence type="predicted"/>
<protein>
    <submittedName>
        <fullName evidence="1">Uncharacterized protein</fullName>
    </submittedName>
</protein>
<name>A0A3M7PU79_BRAPC</name>
<dbReference type="EMBL" id="REGN01008776">
    <property type="protein sequence ID" value="RNA02717.1"/>
    <property type="molecule type" value="Genomic_DNA"/>
</dbReference>
<accession>A0A3M7PU79</accession>
<sequence length="129" mass="15115">MGILLHAPDQHKIEENLSMLQHFQSHKVLNLMVSDYQPTITIFKNLQPIKRCFTIKRLSWDMFREDICKRQPAHYLENKDDTEKEASNLTKDPIFSLDYATKSKSFTTKAPKPTEILKILLDLLNLNEN</sequence>
<comment type="caution">
    <text evidence="1">The sequence shown here is derived from an EMBL/GenBank/DDBJ whole genome shotgun (WGS) entry which is preliminary data.</text>
</comment>
<organism evidence="1 2">
    <name type="scientific">Brachionus plicatilis</name>
    <name type="common">Marine rotifer</name>
    <name type="synonym">Brachionus muelleri</name>
    <dbReference type="NCBI Taxonomy" id="10195"/>
    <lineage>
        <taxon>Eukaryota</taxon>
        <taxon>Metazoa</taxon>
        <taxon>Spiralia</taxon>
        <taxon>Gnathifera</taxon>
        <taxon>Rotifera</taxon>
        <taxon>Eurotatoria</taxon>
        <taxon>Monogononta</taxon>
        <taxon>Pseudotrocha</taxon>
        <taxon>Ploima</taxon>
        <taxon>Brachionidae</taxon>
        <taxon>Brachionus</taxon>
    </lineage>
</organism>
<keyword evidence="2" id="KW-1185">Reference proteome</keyword>